<evidence type="ECO:0000256" key="3">
    <source>
        <dbReference type="ARBA" id="ARBA00023180"/>
    </source>
</evidence>
<evidence type="ECO:0000256" key="1">
    <source>
        <dbReference type="ARBA" id="ARBA00022737"/>
    </source>
</evidence>
<dbReference type="PANTHER" id="PTHR46130">
    <property type="entry name" value="LAMGL DOMAIN-CONTAINING PROTEIN"/>
    <property type="match status" value="1"/>
</dbReference>
<proteinExistence type="predicted"/>
<dbReference type="GO" id="GO:0004222">
    <property type="term" value="F:metalloendopeptidase activity"/>
    <property type="evidence" value="ECO:0007669"/>
    <property type="project" value="TreeGrafter"/>
</dbReference>
<comment type="caution">
    <text evidence="5">The sequence shown here is derived from an EMBL/GenBank/DDBJ whole genome shotgun (WGS) entry which is preliminary data.</text>
</comment>
<dbReference type="EMBL" id="JACDTQ010002517">
    <property type="protein sequence ID" value="KAF5917655.1"/>
    <property type="molecule type" value="Genomic_DNA"/>
</dbReference>
<accession>A0A7J7EPC8</accession>
<keyword evidence="3" id="KW-0325">Glycoprotein</keyword>
<evidence type="ECO:0000313" key="6">
    <source>
        <dbReference type="Proteomes" id="UP000551758"/>
    </source>
</evidence>
<dbReference type="GO" id="GO:0005615">
    <property type="term" value="C:extracellular space"/>
    <property type="evidence" value="ECO:0007669"/>
    <property type="project" value="TreeGrafter"/>
</dbReference>
<name>A0A7J7EPC8_DICBM</name>
<dbReference type="GO" id="GO:0007166">
    <property type="term" value="P:cell surface receptor signaling pathway"/>
    <property type="evidence" value="ECO:0007669"/>
    <property type="project" value="TreeGrafter"/>
</dbReference>
<keyword evidence="6" id="KW-1185">Reference proteome</keyword>
<evidence type="ECO:0000259" key="4">
    <source>
        <dbReference type="SMART" id="SM00004"/>
    </source>
</evidence>
<dbReference type="InterPro" id="IPR000800">
    <property type="entry name" value="Notch_dom"/>
</dbReference>
<dbReference type="PANTHER" id="PTHR46130:SF2">
    <property type="entry name" value="PAPPALYSIN-1"/>
    <property type="match status" value="1"/>
</dbReference>
<gene>
    <name evidence="5" type="ORF">HPG69_013491</name>
</gene>
<sequence>MAPSQPQTHLTSLSLSLQRVVCTAGLKWYPHPALIHCVKGCEPFMGDNYCDAINNRAFCNYDGGDCCASTVKTKKVGQCAPLGSQHLQASQLARITPTCWTTRCPGCVRACL</sequence>
<reference evidence="5 6" key="1">
    <citation type="journal article" date="2020" name="Mol. Biol. Evol.">
        <title>Interspecific Gene Flow and the Evolution of Specialization in Black and White Rhinoceros.</title>
        <authorList>
            <person name="Moodley Y."/>
            <person name="Westbury M.V."/>
            <person name="Russo I.M."/>
            <person name="Gopalakrishnan S."/>
            <person name="Rakotoarivelo A."/>
            <person name="Olsen R.A."/>
            <person name="Prost S."/>
            <person name="Tunstall T."/>
            <person name="Ryder O.A."/>
            <person name="Dalen L."/>
            <person name="Bruford M.W."/>
        </authorList>
    </citation>
    <scope>NUCLEOTIDE SEQUENCE [LARGE SCALE GENOMIC DNA]</scope>
    <source>
        <strain evidence="5">SBR-YM</strain>
        <tissue evidence="5">Skin</tissue>
    </source>
</reference>
<dbReference type="InterPro" id="IPR043543">
    <property type="entry name" value="PAPPA/PAPPA2"/>
</dbReference>
<dbReference type="SMART" id="SM00004">
    <property type="entry name" value="NL"/>
    <property type="match status" value="1"/>
</dbReference>
<dbReference type="Proteomes" id="UP000551758">
    <property type="component" value="Unassembled WGS sequence"/>
</dbReference>
<feature type="domain" description="LNR" evidence="4">
    <location>
        <begin position="30"/>
        <end position="67"/>
    </location>
</feature>
<dbReference type="Gene3D" id="4.10.470.20">
    <property type="match status" value="1"/>
</dbReference>
<organism evidence="5 6">
    <name type="scientific">Diceros bicornis minor</name>
    <name type="common">South-central black rhinoceros</name>
    <dbReference type="NCBI Taxonomy" id="77932"/>
    <lineage>
        <taxon>Eukaryota</taxon>
        <taxon>Metazoa</taxon>
        <taxon>Chordata</taxon>
        <taxon>Craniata</taxon>
        <taxon>Vertebrata</taxon>
        <taxon>Euteleostomi</taxon>
        <taxon>Mammalia</taxon>
        <taxon>Eutheria</taxon>
        <taxon>Laurasiatheria</taxon>
        <taxon>Perissodactyla</taxon>
        <taxon>Rhinocerotidae</taxon>
        <taxon>Diceros</taxon>
    </lineage>
</organism>
<protein>
    <recommendedName>
        <fullName evidence="4">LNR domain-containing protein</fullName>
    </recommendedName>
</protein>
<evidence type="ECO:0000256" key="2">
    <source>
        <dbReference type="ARBA" id="ARBA00023157"/>
    </source>
</evidence>
<keyword evidence="1" id="KW-0677">Repeat</keyword>
<dbReference type="AlphaFoldDB" id="A0A7J7EPC8"/>
<dbReference type="GO" id="GO:0006508">
    <property type="term" value="P:proteolysis"/>
    <property type="evidence" value="ECO:0007669"/>
    <property type="project" value="TreeGrafter"/>
</dbReference>
<evidence type="ECO:0000313" key="5">
    <source>
        <dbReference type="EMBL" id="KAF5917655.1"/>
    </source>
</evidence>
<keyword evidence="2" id="KW-1015">Disulfide bond</keyword>